<evidence type="ECO:0000313" key="2">
    <source>
        <dbReference type="Proteomes" id="UP000821853"/>
    </source>
</evidence>
<dbReference type="AlphaFoldDB" id="A0A9J6FG80"/>
<evidence type="ECO:0000313" key="1">
    <source>
        <dbReference type="EMBL" id="KAH9361352.1"/>
    </source>
</evidence>
<gene>
    <name evidence="1" type="ORF">HPB48_006914</name>
</gene>
<dbReference type="VEuPathDB" id="VectorBase:HLOH_057999"/>
<organism evidence="1 2">
    <name type="scientific">Haemaphysalis longicornis</name>
    <name type="common">Bush tick</name>
    <dbReference type="NCBI Taxonomy" id="44386"/>
    <lineage>
        <taxon>Eukaryota</taxon>
        <taxon>Metazoa</taxon>
        <taxon>Ecdysozoa</taxon>
        <taxon>Arthropoda</taxon>
        <taxon>Chelicerata</taxon>
        <taxon>Arachnida</taxon>
        <taxon>Acari</taxon>
        <taxon>Parasitiformes</taxon>
        <taxon>Ixodida</taxon>
        <taxon>Ixodoidea</taxon>
        <taxon>Ixodidae</taxon>
        <taxon>Haemaphysalinae</taxon>
        <taxon>Haemaphysalis</taxon>
    </lineage>
</organism>
<dbReference type="EMBL" id="JABSTR010000001">
    <property type="protein sequence ID" value="KAH9361352.1"/>
    <property type="molecule type" value="Genomic_DNA"/>
</dbReference>
<name>A0A9J6FG80_HAELO</name>
<reference evidence="1 2" key="1">
    <citation type="journal article" date="2020" name="Cell">
        <title>Large-Scale Comparative Analyses of Tick Genomes Elucidate Their Genetic Diversity and Vector Capacities.</title>
        <authorList>
            <consortium name="Tick Genome and Microbiome Consortium (TIGMIC)"/>
            <person name="Jia N."/>
            <person name="Wang J."/>
            <person name="Shi W."/>
            <person name="Du L."/>
            <person name="Sun Y."/>
            <person name="Zhan W."/>
            <person name="Jiang J.F."/>
            <person name="Wang Q."/>
            <person name="Zhang B."/>
            <person name="Ji P."/>
            <person name="Bell-Sakyi L."/>
            <person name="Cui X.M."/>
            <person name="Yuan T.T."/>
            <person name="Jiang B.G."/>
            <person name="Yang W.F."/>
            <person name="Lam T.T."/>
            <person name="Chang Q.C."/>
            <person name="Ding S.J."/>
            <person name="Wang X.J."/>
            <person name="Zhu J.G."/>
            <person name="Ruan X.D."/>
            <person name="Zhao L."/>
            <person name="Wei J.T."/>
            <person name="Ye R.Z."/>
            <person name="Que T.C."/>
            <person name="Du C.H."/>
            <person name="Zhou Y.H."/>
            <person name="Cheng J.X."/>
            <person name="Dai P.F."/>
            <person name="Guo W.B."/>
            <person name="Han X.H."/>
            <person name="Huang E.J."/>
            <person name="Li L.F."/>
            <person name="Wei W."/>
            <person name="Gao Y.C."/>
            <person name="Liu J.Z."/>
            <person name="Shao H.Z."/>
            <person name="Wang X."/>
            <person name="Wang C.C."/>
            <person name="Yang T.C."/>
            <person name="Huo Q.B."/>
            <person name="Li W."/>
            <person name="Chen H.Y."/>
            <person name="Chen S.E."/>
            <person name="Zhou L.G."/>
            <person name="Ni X.B."/>
            <person name="Tian J.H."/>
            <person name="Sheng Y."/>
            <person name="Liu T."/>
            <person name="Pan Y.S."/>
            <person name="Xia L.Y."/>
            <person name="Li J."/>
            <person name="Zhao F."/>
            <person name="Cao W.C."/>
        </authorList>
    </citation>
    <scope>NUCLEOTIDE SEQUENCE [LARGE SCALE GENOMIC DNA]</scope>
    <source>
        <strain evidence="1">HaeL-2018</strain>
    </source>
</reference>
<comment type="caution">
    <text evidence="1">The sequence shown here is derived from an EMBL/GenBank/DDBJ whole genome shotgun (WGS) entry which is preliminary data.</text>
</comment>
<keyword evidence="2" id="KW-1185">Reference proteome</keyword>
<accession>A0A9J6FG80</accession>
<proteinExistence type="predicted"/>
<protein>
    <submittedName>
        <fullName evidence="1">Uncharacterized protein</fullName>
    </submittedName>
</protein>
<dbReference type="Proteomes" id="UP000821853">
    <property type="component" value="Chromosome 1"/>
</dbReference>
<sequence length="158" mass="18207">MKWLSCVEFHGIAEELQGFYSIENFKEEGISWMASPIVESYFKFIANPNHMKTAEEKLVVSITRFPRKYPISNRQHLCLLHQLVVQPAMWFAYAASWNTAKHRMLESTARSIRRSTLLIVTRAPTTARTVTLEVTANTLKFDIHFDVQAHTFALFAEG</sequence>
<dbReference type="OrthoDB" id="6601747at2759"/>